<reference evidence="8 9" key="1">
    <citation type="journal article" date="2021" name="BMC Genomics">
        <title>Datura genome reveals duplications of psychoactive alkaloid biosynthetic genes and high mutation rate following tissue culture.</title>
        <authorList>
            <person name="Rajewski A."/>
            <person name="Carter-House D."/>
            <person name="Stajich J."/>
            <person name="Litt A."/>
        </authorList>
    </citation>
    <scope>NUCLEOTIDE SEQUENCE [LARGE SCALE GENOMIC DNA]</scope>
    <source>
        <strain evidence="8">AR-01</strain>
    </source>
</reference>
<feature type="region of interest" description="Disordered" evidence="7">
    <location>
        <begin position="324"/>
        <end position="345"/>
    </location>
</feature>
<keyword evidence="4" id="KW-0932">Cytokinin signaling pathway</keyword>
<feature type="compositionally biased region" description="Basic and acidic residues" evidence="7">
    <location>
        <begin position="428"/>
        <end position="437"/>
    </location>
</feature>
<feature type="region of interest" description="Disordered" evidence="7">
    <location>
        <begin position="202"/>
        <end position="251"/>
    </location>
</feature>
<feature type="region of interest" description="Disordered" evidence="7">
    <location>
        <begin position="401"/>
        <end position="437"/>
    </location>
</feature>
<feature type="compositionally biased region" description="Basic and acidic residues" evidence="7">
    <location>
        <begin position="334"/>
        <end position="345"/>
    </location>
</feature>
<gene>
    <name evidence="8" type="ORF">HAX54_041934</name>
</gene>
<evidence type="ECO:0000256" key="3">
    <source>
        <dbReference type="ARBA" id="ARBA00022712"/>
    </source>
</evidence>
<protein>
    <submittedName>
        <fullName evidence="8">Uncharacterized protein</fullName>
    </submittedName>
</protein>
<dbReference type="PANTHER" id="PTHR33347">
    <property type="entry name" value="OSJNBA0091C07.3 PROTEIN"/>
    <property type="match status" value="1"/>
</dbReference>
<feature type="compositionally biased region" description="Basic and acidic residues" evidence="7">
    <location>
        <begin position="508"/>
        <end position="525"/>
    </location>
</feature>
<feature type="compositionally biased region" description="Polar residues" evidence="7">
    <location>
        <begin position="414"/>
        <end position="427"/>
    </location>
</feature>
<keyword evidence="3" id="KW-0203">Cytokinin biosynthesis</keyword>
<feature type="region of interest" description="Disordered" evidence="7">
    <location>
        <begin position="594"/>
        <end position="619"/>
    </location>
</feature>
<dbReference type="InterPro" id="IPR044670">
    <property type="entry name" value="SOFL"/>
</dbReference>
<feature type="compositionally biased region" description="Basic and acidic residues" evidence="7">
    <location>
        <begin position="241"/>
        <end position="251"/>
    </location>
</feature>
<feature type="region of interest" description="Disordered" evidence="7">
    <location>
        <begin position="28"/>
        <end position="87"/>
    </location>
</feature>
<feature type="compositionally biased region" description="Polar residues" evidence="7">
    <location>
        <begin position="49"/>
        <end position="58"/>
    </location>
</feature>
<evidence type="ECO:0000256" key="5">
    <source>
        <dbReference type="ARBA" id="ARBA00023242"/>
    </source>
</evidence>
<sequence>MAEVDSGKYSSIPSNYVSIAQLQERWLKEKQRKQEEKENQEKEEKKQNPVRQNHQNRIANGPIDSRAPVGKNLHKRENHSAKGWRKVGLIANEAKSKEVKITASVVEEGFDGTRDKEKKKKGYFEKRKPWVERDGSGDMSKVSTIDVAEEEMMAVMSVENGGKESSKGKCQWNGENKEVEEVAAVCMVGVVGESNVDREIEGQRRRDGFRGKKNSRRRMGVRGGEASYKVDSVEQSGQEPNEQKEEVSVDVKERTNEKVRMGGTFRTYGDKIVEEVATVCTVEVVEENKVHSEITGQNCRVGFKGKKSSWRRMGDGVGQVSYKMDSGEQSGKQHNAEKEEVSVDVKERTNEKMRMRSAFCAYSDKEVEEVDTVCTEEVVGENKVDKEIAGQKCRVGFRGQRNNQRRMGDRVADVSNTMDSGEQSGKQHNAEKEEVSVVVKERTNEKARGAFCAYSDKEVEEVAPVCTVEVLGEKKVYREIKGQKCGVGFKGKKSSWRRMGDGVGQVSDKMDSGEHSGKQHNAEEEEVLVRVKERTNEKVRMRGAFCAYGDKEVEEVATVCTVEVVGENKVDKEIVWQKCRVGFRGKKNSWRRMGDGVGQVRDKTDSVEQSGQEHDAEKEEVSVDVNERTNEEVRVRGAFPAYGDKSIDVPLIDSEAGLKMKIERNLGDLSLSNRRYGHGRSSVGVYDYKWRCVSSRRYEPRKPLKQRDNSFVWVKKGESSNGNAAEIETQVDLSSQSTSRSNLCSQ</sequence>
<dbReference type="Proteomes" id="UP000823775">
    <property type="component" value="Unassembled WGS sequence"/>
</dbReference>
<dbReference type="PANTHER" id="PTHR33347:SF53">
    <property type="entry name" value="RCG54054"/>
    <property type="match status" value="1"/>
</dbReference>
<keyword evidence="2" id="KW-0963">Cytoplasm</keyword>
<dbReference type="EMBL" id="JACEIK010000610">
    <property type="protein sequence ID" value="MCD7459771.1"/>
    <property type="molecule type" value="Genomic_DNA"/>
</dbReference>
<evidence type="ECO:0000256" key="6">
    <source>
        <dbReference type="ARBA" id="ARBA00024199"/>
    </source>
</evidence>
<evidence type="ECO:0000256" key="4">
    <source>
        <dbReference type="ARBA" id="ARBA00022864"/>
    </source>
</evidence>
<feature type="region of interest" description="Disordered" evidence="7">
    <location>
        <begin position="496"/>
        <end position="525"/>
    </location>
</feature>
<feature type="compositionally biased region" description="Polar residues" evidence="7">
    <location>
        <begin position="731"/>
        <end position="746"/>
    </location>
</feature>
<feature type="compositionally biased region" description="Basic residues" evidence="7">
    <location>
        <begin position="72"/>
        <end position="85"/>
    </location>
</feature>
<accession>A0ABS8SLN3</accession>
<proteinExistence type="inferred from homology"/>
<comment type="caution">
    <text evidence="8">The sequence shown here is derived from an EMBL/GenBank/DDBJ whole genome shotgun (WGS) entry which is preliminary data.</text>
</comment>
<name>A0ABS8SLN3_DATST</name>
<comment type="subcellular location">
    <subcellularLocation>
        <location evidence="1">Cytoplasm</location>
    </subcellularLocation>
</comment>
<feature type="compositionally biased region" description="Basic and acidic residues" evidence="7">
    <location>
        <begin position="600"/>
        <end position="619"/>
    </location>
</feature>
<feature type="compositionally biased region" description="Basic and acidic residues" evidence="7">
    <location>
        <begin position="28"/>
        <end position="47"/>
    </location>
</feature>
<evidence type="ECO:0000256" key="7">
    <source>
        <dbReference type="SAM" id="MobiDB-lite"/>
    </source>
</evidence>
<feature type="region of interest" description="Disordered" evidence="7">
    <location>
        <begin position="724"/>
        <end position="746"/>
    </location>
</feature>
<keyword evidence="5" id="KW-0539">Nucleus</keyword>
<evidence type="ECO:0000313" key="9">
    <source>
        <dbReference type="Proteomes" id="UP000823775"/>
    </source>
</evidence>
<evidence type="ECO:0000256" key="2">
    <source>
        <dbReference type="ARBA" id="ARBA00022490"/>
    </source>
</evidence>
<feature type="compositionally biased region" description="Basic residues" evidence="7">
    <location>
        <begin position="211"/>
        <end position="220"/>
    </location>
</feature>
<keyword evidence="9" id="KW-1185">Reference proteome</keyword>
<evidence type="ECO:0000313" key="8">
    <source>
        <dbReference type="EMBL" id="MCD7459771.1"/>
    </source>
</evidence>
<comment type="similarity">
    <text evidence="6">Belongs to the SOFL plant protein family.</text>
</comment>
<organism evidence="8 9">
    <name type="scientific">Datura stramonium</name>
    <name type="common">Jimsonweed</name>
    <name type="synonym">Common thornapple</name>
    <dbReference type="NCBI Taxonomy" id="4076"/>
    <lineage>
        <taxon>Eukaryota</taxon>
        <taxon>Viridiplantae</taxon>
        <taxon>Streptophyta</taxon>
        <taxon>Embryophyta</taxon>
        <taxon>Tracheophyta</taxon>
        <taxon>Spermatophyta</taxon>
        <taxon>Magnoliopsida</taxon>
        <taxon>eudicotyledons</taxon>
        <taxon>Gunneridae</taxon>
        <taxon>Pentapetalae</taxon>
        <taxon>asterids</taxon>
        <taxon>lamiids</taxon>
        <taxon>Solanales</taxon>
        <taxon>Solanaceae</taxon>
        <taxon>Solanoideae</taxon>
        <taxon>Datureae</taxon>
        <taxon>Datura</taxon>
    </lineage>
</organism>
<evidence type="ECO:0000256" key="1">
    <source>
        <dbReference type="ARBA" id="ARBA00004496"/>
    </source>
</evidence>